<reference evidence="1 2" key="1">
    <citation type="submission" date="2021-06" db="EMBL/GenBank/DDBJ databases">
        <authorList>
            <person name="Kallberg Y."/>
            <person name="Tangrot J."/>
            <person name="Rosling A."/>
        </authorList>
    </citation>
    <scope>NUCLEOTIDE SEQUENCE [LARGE SCALE GENOMIC DNA]</scope>
    <source>
        <strain evidence="1 2">120-4 pot B 10/14</strain>
    </source>
</reference>
<name>A0ABN7XFF3_GIGMA</name>
<comment type="caution">
    <text evidence="1">The sequence shown here is derived from an EMBL/GenBank/DDBJ whole genome shotgun (WGS) entry which is preliminary data.</text>
</comment>
<feature type="non-terminal residue" evidence="1">
    <location>
        <position position="1"/>
    </location>
</feature>
<gene>
    <name evidence="1" type="ORF">GMARGA_LOCUS42832</name>
</gene>
<sequence>KMAKLTDLKIAQTTQEEIENSKEQLIVILKLSSIQFGLVETKKESRIE</sequence>
<organism evidence="1 2">
    <name type="scientific">Gigaspora margarita</name>
    <dbReference type="NCBI Taxonomy" id="4874"/>
    <lineage>
        <taxon>Eukaryota</taxon>
        <taxon>Fungi</taxon>
        <taxon>Fungi incertae sedis</taxon>
        <taxon>Mucoromycota</taxon>
        <taxon>Glomeromycotina</taxon>
        <taxon>Glomeromycetes</taxon>
        <taxon>Diversisporales</taxon>
        <taxon>Gigasporaceae</taxon>
        <taxon>Gigaspora</taxon>
    </lineage>
</organism>
<accession>A0ABN7XFF3</accession>
<keyword evidence="2" id="KW-1185">Reference proteome</keyword>
<evidence type="ECO:0000313" key="1">
    <source>
        <dbReference type="EMBL" id="CAG8854011.1"/>
    </source>
</evidence>
<protein>
    <submittedName>
        <fullName evidence="1">43188_t:CDS:1</fullName>
    </submittedName>
</protein>
<dbReference type="EMBL" id="CAJVQB010132178">
    <property type="protein sequence ID" value="CAG8854011.1"/>
    <property type="molecule type" value="Genomic_DNA"/>
</dbReference>
<evidence type="ECO:0000313" key="2">
    <source>
        <dbReference type="Proteomes" id="UP000789901"/>
    </source>
</evidence>
<dbReference type="Proteomes" id="UP000789901">
    <property type="component" value="Unassembled WGS sequence"/>
</dbReference>
<proteinExistence type="predicted"/>